<proteinExistence type="predicted"/>
<keyword evidence="2" id="KW-1185">Reference proteome</keyword>
<name>A0ABN1X7R9_9ACTN</name>
<accession>A0ABN1X7R9</accession>
<sequence length="63" mass="5815">MPEARSFGGAALGTATAGALAAEAFVAGRLAAEAFVAGPLAAEAVAGTKAVPATDNAAAATKA</sequence>
<dbReference type="Proteomes" id="UP001500282">
    <property type="component" value="Unassembled WGS sequence"/>
</dbReference>
<evidence type="ECO:0000313" key="2">
    <source>
        <dbReference type="Proteomes" id="UP001500282"/>
    </source>
</evidence>
<gene>
    <name evidence="1" type="ORF">GCM10009579_62770</name>
</gene>
<reference evidence="1 2" key="1">
    <citation type="journal article" date="2019" name="Int. J. Syst. Evol. Microbiol.">
        <title>The Global Catalogue of Microorganisms (GCM) 10K type strain sequencing project: providing services to taxonomists for standard genome sequencing and annotation.</title>
        <authorList>
            <consortium name="The Broad Institute Genomics Platform"/>
            <consortium name="The Broad Institute Genome Sequencing Center for Infectious Disease"/>
            <person name="Wu L."/>
            <person name="Ma J."/>
        </authorList>
    </citation>
    <scope>NUCLEOTIDE SEQUENCE [LARGE SCALE GENOMIC DNA]</scope>
    <source>
        <strain evidence="1 2">JCM 11448</strain>
    </source>
</reference>
<protein>
    <submittedName>
        <fullName evidence="1">Uncharacterized protein</fullName>
    </submittedName>
</protein>
<dbReference type="EMBL" id="BAAAIH010000044">
    <property type="protein sequence ID" value="GAA1289912.1"/>
    <property type="molecule type" value="Genomic_DNA"/>
</dbReference>
<evidence type="ECO:0000313" key="1">
    <source>
        <dbReference type="EMBL" id="GAA1289912.1"/>
    </source>
</evidence>
<organism evidence="1 2">
    <name type="scientific">Streptomyces javensis</name>
    <dbReference type="NCBI Taxonomy" id="114698"/>
    <lineage>
        <taxon>Bacteria</taxon>
        <taxon>Bacillati</taxon>
        <taxon>Actinomycetota</taxon>
        <taxon>Actinomycetes</taxon>
        <taxon>Kitasatosporales</taxon>
        <taxon>Streptomycetaceae</taxon>
        <taxon>Streptomyces</taxon>
        <taxon>Streptomyces violaceusniger group</taxon>
    </lineage>
</organism>
<comment type="caution">
    <text evidence="1">The sequence shown here is derived from an EMBL/GenBank/DDBJ whole genome shotgun (WGS) entry which is preliminary data.</text>
</comment>